<dbReference type="GeneID" id="4622622"/>
<dbReference type="OrthoDB" id="9995306at2759"/>
<dbReference type="FunCoup" id="Q751N5">
    <property type="interactions" value="311"/>
</dbReference>
<reference evidence="3 4" key="1">
    <citation type="journal article" date="2004" name="Science">
        <title>The Ashbya gossypii genome as a tool for mapping the ancient Saccharomyces cerevisiae genome.</title>
        <authorList>
            <person name="Dietrich F.S."/>
            <person name="Voegeli S."/>
            <person name="Brachat S."/>
            <person name="Lerch A."/>
            <person name="Gates K."/>
            <person name="Steiner S."/>
            <person name="Mohr C."/>
            <person name="Pohlmann R."/>
            <person name="Luedi P."/>
            <person name="Choi S."/>
            <person name="Wing R.A."/>
            <person name="Flavier A."/>
            <person name="Gaffney T.D."/>
            <person name="Philippsen P."/>
        </authorList>
    </citation>
    <scope>NUCLEOTIDE SEQUENCE [LARGE SCALE GENOMIC DNA]</scope>
    <source>
        <strain evidence="4">ATCC 10895 / CBS 109.51 / FGSC 9923 / NRRL Y-1056</strain>
    </source>
</reference>
<dbReference type="RefSeq" id="NP_986329.1">
    <property type="nucleotide sequence ID" value="NM_211391.1"/>
</dbReference>
<reference evidence="4" key="2">
    <citation type="journal article" date="2013" name="G3 (Bethesda)">
        <title>Genomes of Ashbya fungi isolated from insects reveal four mating-type loci, numerous translocations, lack of transposons, and distinct gene duplications.</title>
        <authorList>
            <person name="Dietrich F.S."/>
            <person name="Voegeli S."/>
            <person name="Kuo S."/>
            <person name="Philippsen P."/>
        </authorList>
    </citation>
    <scope>GENOME REANNOTATION</scope>
    <source>
        <strain evidence="4">ATCC 10895 / CBS 109.51 / FGSC 9923 / NRRL Y-1056</strain>
    </source>
</reference>
<dbReference type="PANTHER" id="PTHR16184">
    <property type="entry name" value="ELONGATOR COMPLEX PROTEIN 6"/>
    <property type="match status" value="1"/>
</dbReference>
<dbReference type="GO" id="GO:0033588">
    <property type="term" value="C:elongator holoenzyme complex"/>
    <property type="evidence" value="ECO:0000318"/>
    <property type="project" value="GO_Central"/>
</dbReference>
<dbReference type="CDD" id="cd19495">
    <property type="entry name" value="Elp6"/>
    <property type="match status" value="1"/>
</dbReference>
<dbReference type="eggNOG" id="ENOG502QSI3">
    <property type="taxonomic scope" value="Eukaryota"/>
</dbReference>
<dbReference type="Proteomes" id="UP000000591">
    <property type="component" value="Chromosome VII"/>
</dbReference>
<dbReference type="EMBL" id="AE016820">
    <property type="protein sequence ID" value="AAS54153.1"/>
    <property type="molecule type" value="Genomic_DNA"/>
</dbReference>
<comment type="pathway">
    <text evidence="1">tRNA modification; 5-methoxycarbonylmethyl-2-thiouridine-tRNA biosynthesis.</text>
</comment>
<evidence type="ECO:0000256" key="2">
    <source>
        <dbReference type="ARBA" id="ARBA00008837"/>
    </source>
</evidence>
<evidence type="ECO:0000313" key="3">
    <source>
        <dbReference type="EMBL" id="AAS54153.1"/>
    </source>
</evidence>
<dbReference type="HOGENOM" id="CLU_086730_0_0_1"/>
<dbReference type="GO" id="GO:0002098">
    <property type="term" value="P:tRNA wobble uridine modification"/>
    <property type="evidence" value="ECO:0007669"/>
    <property type="project" value="InterPro"/>
</dbReference>
<name>Q751N5_EREGS</name>
<comment type="similarity">
    <text evidence="2">Belongs to the ELP6 family.</text>
</comment>
<gene>
    <name evidence="3" type="ORF">AGOS_AGL338W</name>
</gene>
<accession>Q751N5</accession>
<dbReference type="InterPro" id="IPR018627">
    <property type="entry name" value="ELP6"/>
</dbReference>
<dbReference type="Gene3D" id="3.40.50.300">
    <property type="entry name" value="P-loop containing nucleotide triphosphate hydrolases"/>
    <property type="match status" value="1"/>
</dbReference>
<keyword evidence="4" id="KW-1185">Reference proteome</keyword>
<protein>
    <submittedName>
        <fullName evidence="3">AGL338Wp</fullName>
    </submittedName>
</protein>
<dbReference type="KEGG" id="ago:AGOS_AGL338W"/>
<dbReference type="InterPro" id="IPR027417">
    <property type="entry name" value="P-loop_NTPase"/>
</dbReference>
<dbReference type="PANTHER" id="PTHR16184:SF6">
    <property type="entry name" value="ELONGATOR COMPLEX PROTEIN 6"/>
    <property type="match status" value="1"/>
</dbReference>
<dbReference type="InParanoid" id="Q751N5"/>
<evidence type="ECO:0000313" key="4">
    <source>
        <dbReference type="Proteomes" id="UP000000591"/>
    </source>
</evidence>
<evidence type="ECO:0000256" key="1">
    <source>
        <dbReference type="ARBA" id="ARBA00005043"/>
    </source>
</evidence>
<dbReference type="UniPathway" id="UPA00988"/>
<sequence>MTGQRQDLLVFSDQSVISRRLLQDGMHHLIMVPHRLGTSPRWLISALAEAFIFGTPVSLNEQQSAAAKAQRPHNTEATRGPAVTVASFMHDAAHYQNVFSKLKLPSQAVRIVDVFTDLVKQNIGKPGAAVLERLLESIPDQRNGGIIIEQPEVLLSLFRLTSDELHLNFINPLMKKCAVLVVVTSVDGFDGGDYERASKDAIEFMRFPTAAFHKSIAVLSLRPLDTGRAKDVTGILQVTQGGSLEESDVHVVENEYLFHVQKESIKLFYR</sequence>
<dbReference type="STRING" id="284811.Q751N5"/>
<dbReference type="AlphaFoldDB" id="Q751N5"/>
<proteinExistence type="inferred from homology"/>
<dbReference type="OMA" id="EYVYHIT"/>
<organism evidence="3 4">
    <name type="scientific">Eremothecium gossypii (strain ATCC 10895 / CBS 109.51 / FGSC 9923 / NRRL Y-1056)</name>
    <name type="common">Yeast</name>
    <name type="synonym">Ashbya gossypii</name>
    <dbReference type="NCBI Taxonomy" id="284811"/>
    <lineage>
        <taxon>Eukaryota</taxon>
        <taxon>Fungi</taxon>
        <taxon>Dikarya</taxon>
        <taxon>Ascomycota</taxon>
        <taxon>Saccharomycotina</taxon>
        <taxon>Saccharomycetes</taxon>
        <taxon>Saccharomycetales</taxon>
        <taxon>Saccharomycetaceae</taxon>
        <taxon>Eremothecium</taxon>
    </lineage>
</organism>